<keyword evidence="2" id="KW-0333">Golgi apparatus</keyword>
<accession>A0A1V0A5G8</accession>
<evidence type="ECO:0000313" key="6">
    <source>
        <dbReference type="Proteomes" id="UP000190797"/>
    </source>
</evidence>
<dbReference type="GO" id="GO:0005737">
    <property type="term" value="C:cytoplasm"/>
    <property type="evidence" value="ECO:0007669"/>
    <property type="project" value="UniProtKB-ARBA"/>
</dbReference>
<organism evidence="5 6">
    <name type="scientific">[Actinomadura] parvosata subsp. kistnae</name>
    <dbReference type="NCBI Taxonomy" id="1909395"/>
    <lineage>
        <taxon>Bacteria</taxon>
        <taxon>Bacillati</taxon>
        <taxon>Actinomycetota</taxon>
        <taxon>Actinomycetes</taxon>
        <taxon>Streptosporangiales</taxon>
        <taxon>Streptosporangiaceae</taxon>
        <taxon>Nonomuraea</taxon>
    </lineage>
</organism>
<keyword evidence="6" id="KW-1185">Reference proteome</keyword>
<evidence type="ECO:0000256" key="3">
    <source>
        <dbReference type="ARBA" id="ARBA00023121"/>
    </source>
</evidence>
<evidence type="ECO:0000256" key="2">
    <source>
        <dbReference type="ARBA" id="ARBA00023034"/>
    </source>
</evidence>
<proteinExistence type="predicted"/>
<comment type="subcellular location">
    <subcellularLocation>
        <location evidence="1">Golgi apparatus membrane</location>
        <topology evidence="1">Peripheral membrane protein</topology>
        <orientation evidence="1">Cytoplasmic side</orientation>
    </subcellularLocation>
</comment>
<dbReference type="AlphaFoldDB" id="A0A1V0A5G8"/>
<evidence type="ECO:0000313" key="5">
    <source>
        <dbReference type="EMBL" id="AQZ65465.1"/>
    </source>
</evidence>
<dbReference type="GO" id="GO:0012505">
    <property type="term" value="C:endomembrane system"/>
    <property type="evidence" value="ECO:0007669"/>
    <property type="project" value="UniProtKB-ARBA"/>
</dbReference>
<dbReference type="Pfam" id="PF05719">
    <property type="entry name" value="GPP34"/>
    <property type="match status" value="1"/>
</dbReference>
<dbReference type="InterPro" id="IPR008628">
    <property type="entry name" value="GPP34-like"/>
</dbReference>
<evidence type="ECO:0008006" key="7">
    <source>
        <dbReference type="Google" id="ProtNLM"/>
    </source>
</evidence>
<reference evidence="6" key="1">
    <citation type="journal article" date="2017" name="Med. Chem. Commun.">
        <title>Nonomuraea sp. ATCC 55076 harbours the largest actinomycete chromosome to date and the kistamicin biosynthetic gene cluster.</title>
        <authorList>
            <person name="Nazari B."/>
            <person name="Forneris C.C."/>
            <person name="Gibson M.I."/>
            <person name="Moon K."/>
            <person name="Schramma K.R."/>
            <person name="Seyedsayamdost M.R."/>
        </authorList>
    </citation>
    <scope>NUCLEOTIDE SEQUENCE [LARGE SCALE GENOMIC DNA]</scope>
    <source>
        <strain evidence="6">ATCC 55076</strain>
    </source>
</reference>
<keyword evidence="3" id="KW-0446">Lipid-binding</keyword>
<dbReference type="GO" id="GO:0070273">
    <property type="term" value="F:phosphatidylinositol-4-phosphate binding"/>
    <property type="evidence" value="ECO:0007669"/>
    <property type="project" value="InterPro"/>
</dbReference>
<sequence>MDLLIAEELLLLAHTPKGKPLVNLELLDWTLSAGVLADLMLRGRIQLRDGRIDVTAPAPAPTGDAELDPTLDRLSMREQAPLFEDWWPAMYTPERRARLLARLAERGAITRETRTYLKLFKEEVYPEVDPAPRAALHRRVLAALEAGGEPDPRTLALVSLAHAAGLIAKALPRADRRRAAEVAGRDRLGGLVAAAFKQAAGESVGRMVAKGGLAD</sequence>
<dbReference type="STRING" id="1909395.BKM31_31980"/>
<dbReference type="Gene3D" id="1.10.3630.10">
    <property type="entry name" value="yeast vps74-n-term truncation variant domain like"/>
    <property type="match status" value="1"/>
</dbReference>
<name>A0A1V0A5G8_9ACTN</name>
<dbReference type="KEGG" id="noa:BKM31_31980"/>
<evidence type="ECO:0000256" key="4">
    <source>
        <dbReference type="ARBA" id="ARBA00023136"/>
    </source>
</evidence>
<protein>
    <recommendedName>
        <fullName evidence="7">GPP34 family phosphoprotein</fullName>
    </recommendedName>
</protein>
<gene>
    <name evidence="5" type="ORF">BKM31_31980</name>
</gene>
<dbReference type="Proteomes" id="UP000190797">
    <property type="component" value="Chromosome"/>
</dbReference>
<dbReference type="RefSeq" id="WP_186404826.1">
    <property type="nucleotide sequence ID" value="NZ_CP017717.1"/>
</dbReference>
<evidence type="ECO:0000256" key="1">
    <source>
        <dbReference type="ARBA" id="ARBA00004255"/>
    </source>
</evidence>
<dbReference type="InterPro" id="IPR038261">
    <property type="entry name" value="GPP34-like_sf"/>
</dbReference>
<keyword evidence="4" id="KW-0472">Membrane</keyword>
<dbReference type="EMBL" id="CP017717">
    <property type="protein sequence ID" value="AQZ65465.1"/>
    <property type="molecule type" value="Genomic_DNA"/>
</dbReference>